<dbReference type="InterPro" id="IPR013154">
    <property type="entry name" value="ADH-like_N"/>
</dbReference>
<dbReference type="RefSeq" id="WP_124871785.1">
    <property type="nucleotide sequence ID" value="NZ_CP034183.1"/>
</dbReference>
<dbReference type="SUPFAM" id="SSF50129">
    <property type="entry name" value="GroES-like"/>
    <property type="match status" value="1"/>
</dbReference>
<proteinExistence type="predicted"/>
<accession>A0A3G8YGP9</accession>
<dbReference type="GO" id="GO:0016491">
    <property type="term" value="F:oxidoreductase activity"/>
    <property type="evidence" value="ECO:0007669"/>
    <property type="project" value="InterPro"/>
</dbReference>
<name>A0A3G8YGP9_9DEIO</name>
<gene>
    <name evidence="2" type="ORF">EHF33_11945</name>
</gene>
<dbReference type="Gene3D" id="3.40.50.720">
    <property type="entry name" value="NAD(P)-binding Rossmann-like Domain"/>
    <property type="match status" value="1"/>
</dbReference>
<dbReference type="AlphaFoldDB" id="A0A3G8YGP9"/>
<keyword evidence="3" id="KW-1185">Reference proteome</keyword>
<dbReference type="InterPro" id="IPR011032">
    <property type="entry name" value="GroES-like_sf"/>
</dbReference>
<dbReference type="Pfam" id="PF00107">
    <property type="entry name" value="ADH_zinc_N"/>
    <property type="match status" value="1"/>
</dbReference>
<dbReference type="KEGG" id="dph:EHF33_11945"/>
<dbReference type="CDD" id="cd08241">
    <property type="entry name" value="QOR1"/>
    <property type="match status" value="1"/>
</dbReference>
<protein>
    <submittedName>
        <fullName evidence="2">NADPH:quinone oxidoreductase family protein</fullName>
    </submittedName>
</protein>
<evidence type="ECO:0000259" key="1">
    <source>
        <dbReference type="SMART" id="SM00829"/>
    </source>
</evidence>
<dbReference type="EMBL" id="CP034183">
    <property type="protein sequence ID" value="AZI43367.1"/>
    <property type="molecule type" value="Genomic_DNA"/>
</dbReference>
<evidence type="ECO:0000313" key="3">
    <source>
        <dbReference type="Proteomes" id="UP000276417"/>
    </source>
</evidence>
<dbReference type="PANTHER" id="PTHR43677">
    <property type="entry name" value="SHORT-CHAIN DEHYDROGENASE/REDUCTASE"/>
    <property type="match status" value="1"/>
</dbReference>
<dbReference type="Proteomes" id="UP000276417">
    <property type="component" value="Chromosome 1"/>
</dbReference>
<dbReference type="InterPro" id="IPR051397">
    <property type="entry name" value="Zn-ADH-like_protein"/>
</dbReference>
<organism evidence="2 3">
    <name type="scientific">Deinococcus psychrotolerans</name>
    <dbReference type="NCBI Taxonomy" id="2489213"/>
    <lineage>
        <taxon>Bacteria</taxon>
        <taxon>Thermotogati</taxon>
        <taxon>Deinococcota</taxon>
        <taxon>Deinococci</taxon>
        <taxon>Deinococcales</taxon>
        <taxon>Deinococcaceae</taxon>
        <taxon>Deinococcus</taxon>
    </lineage>
</organism>
<reference evidence="2 3" key="1">
    <citation type="submission" date="2018-11" db="EMBL/GenBank/DDBJ databases">
        <title>Deinococcus shelandsis sp. nov., isolated from South Shetland Islands soil of Antarctica.</title>
        <authorList>
            <person name="Tian J."/>
        </authorList>
    </citation>
    <scope>NUCLEOTIDE SEQUENCE [LARGE SCALE GENOMIC DNA]</scope>
    <source>
        <strain evidence="2 3">S14-83T</strain>
    </source>
</reference>
<sequence>MTNSETMRQIWVEQTGNPDVMQLREVAKPEPRAGQVRLKVEAAGINFADVLAVKGQYLTPTKLPLIPGGEFAGTIDALGEGVTGFEVGQQVAALTGQGALQEYAIVPLRGIIPVPDGLDAAEAAAFPVSYYTAFITLITLGRAQKGETVLIQGAAGALGTALIQVAKALELNIIALASTDAKMKMAADLGAQTTLNSEREDIVDAVKEAAGSGGVNILVEITGGEMVQKSLKMLANMGRLMIVGAASGEQATINPAALMKKNLSVTGVWLSPMLGDPSMVRDALAFFAPLVAAGKLRPQVGPRYPLEQSAQAFQDILDRKTTGKVTIEPQK</sequence>
<feature type="domain" description="Enoyl reductase (ER)" evidence="1">
    <location>
        <begin position="16"/>
        <end position="327"/>
    </location>
</feature>
<dbReference type="InterPro" id="IPR013149">
    <property type="entry name" value="ADH-like_C"/>
</dbReference>
<evidence type="ECO:0000313" key="2">
    <source>
        <dbReference type="EMBL" id="AZI43367.1"/>
    </source>
</evidence>
<dbReference type="SUPFAM" id="SSF51735">
    <property type="entry name" value="NAD(P)-binding Rossmann-fold domains"/>
    <property type="match status" value="1"/>
</dbReference>
<dbReference type="SMART" id="SM00829">
    <property type="entry name" value="PKS_ER"/>
    <property type="match status" value="1"/>
</dbReference>
<dbReference type="Pfam" id="PF08240">
    <property type="entry name" value="ADH_N"/>
    <property type="match status" value="1"/>
</dbReference>
<dbReference type="Gene3D" id="3.90.180.10">
    <property type="entry name" value="Medium-chain alcohol dehydrogenases, catalytic domain"/>
    <property type="match status" value="1"/>
</dbReference>
<dbReference type="InterPro" id="IPR020843">
    <property type="entry name" value="ER"/>
</dbReference>
<dbReference type="InterPro" id="IPR036291">
    <property type="entry name" value="NAD(P)-bd_dom_sf"/>
</dbReference>
<dbReference type="OrthoDB" id="9787435at2"/>
<dbReference type="PANTHER" id="PTHR43677:SF4">
    <property type="entry name" value="QUINONE OXIDOREDUCTASE-LIKE PROTEIN 2"/>
    <property type="match status" value="1"/>
</dbReference>